<gene>
    <name evidence="1" type="ORF">A6770_40140</name>
</gene>
<keyword evidence="2" id="KW-1185">Reference proteome</keyword>
<organism evidence="1 2">
    <name type="scientific">Nostoc minutum NIES-26</name>
    <dbReference type="NCBI Taxonomy" id="1844469"/>
    <lineage>
        <taxon>Bacteria</taxon>
        <taxon>Bacillati</taxon>
        <taxon>Cyanobacteriota</taxon>
        <taxon>Cyanophyceae</taxon>
        <taxon>Nostocales</taxon>
        <taxon>Nostocaceae</taxon>
        <taxon>Nostoc</taxon>
    </lineage>
</organism>
<evidence type="ECO:0008006" key="3">
    <source>
        <dbReference type="Google" id="ProtNLM"/>
    </source>
</evidence>
<sequence length="158" mass="16871">MFFSSNSEIAASSQQGIDGKVEINVQDRNPGQSKIQPEAIAQTPEIASVCQGRSGGVASKFVNVGTGGLPASFDNEVDSNSRWQRNSVLLESINNFKQANSLVNKEPIRIVEAQGWILNSDGDVVLTAQADPGTPYASVSERACQALTPAKKSYQQSK</sequence>
<name>A0A367RNV3_9NOSO</name>
<accession>A0A367RNV3</accession>
<proteinExistence type="predicted"/>
<evidence type="ECO:0000313" key="1">
    <source>
        <dbReference type="EMBL" id="RCJ37420.1"/>
    </source>
</evidence>
<protein>
    <recommendedName>
        <fullName evidence="3">S-layer family protein</fullName>
    </recommendedName>
</protein>
<comment type="caution">
    <text evidence="1">The sequence shown here is derived from an EMBL/GenBank/DDBJ whole genome shotgun (WGS) entry which is preliminary data.</text>
</comment>
<evidence type="ECO:0000313" key="2">
    <source>
        <dbReference type="Proteomes" id="UP000252107"/>
    </source>
</evidence>
<dbReference type="EMBL" id="LXQD01000115">
    <property type="protein sequence ID" value="RCJ37420.1"/>
    <property type="molecule type" value="Genomic_DNA"/>
</dbReference>
<dbReference type="Proteomes" id="UP000252107">
    <property type="component" value="Unassembled WGS sequence"/>
</dbReference>
<dbReference type="AlphaFoldDB" id="A0A367RNV3"/>
<reference evidence="1" key="1">
    <citation type="submission" date="2016-04" db="EMBL/GenBank/DDBJ databases">
        <authorList>
            <person name="Tabuchi Yagui T.R."/>
        </authorList>
    </citation>
    <scope>NUCLEOTIDE SEQUENCE [LARGE SCALE GENOMIC DNA]</scope>
    <source>
        <strain evidence="1">NIES-26</strain>
    </source>
</reference>